<protein>
    <submittedName>
        <fullName evidence="1">Uncharacterized protein</fullName>
    </submittedName>
</protein>
<accession>A0ABQ5LXN1</accession>
<reference evidence="1" key="1">
    <citation type="journal article" date="2023" name="Int. J. Syst. Evol. Microbiol.">
        <title>Sinisalibacter aestuarii sp. nov., isolated from estuarine sediment of the Arakawa River.</title>
        <authorList>
            <person name="Arafat S.T."/>
            <person name="Hirano S."/>
            <person name="Sato A."/>
            <person name="Takeuchi K."/>
            <person name="Yasuda T."/>
            <person name="Terahara T."/>
            <person name="Hamada M."/>
            <person name="Kobayashi T."/>
        </authorList>
    </citation>
    <scope>NUCLEOTIDE SEQUENCE</scope>
    <source>
        <strain evidence="1">B-399</strain>
    </source>
</reference>
<name>A0ABQ5LXN1_9RHOB</name>
<gene>
    <name evidence="1" type="ORF">STA1M1_36000</name>
</gene>
<dbReference type="Proteomes" id="UP001144205">
    <property type="component" value="Unassembled WGS sequence"/>
</dbReference>
<keyword evidence="2" id="KW-1185">Reference proteome</keyword>
<comment type="caution">
    <text evidence="1">The sequence shown here is derived from an EMBL/GenBank/DDBJ whole genome shotgun (WGS) entry which is preliminary data.</text>
</comment>
<evidence type="ECO:0000313" key="2">
    <source>
        <dbReference type="Proteomes" id="UP001144205"/>
    </source>
</evidence>
<proteinExistence type="predicted"/>
<organism evidence="1 2">
    <name type="scientific">Sinisalibacter aestuarii</name>
    <dbReference type="NCBI Taxonomy" id="2949426"/>
    <lineage>
        <taxon>Bacteria</taxon>
        <taxon>Pseudomonadati</taxon>
        <taxon>Pseudomonadota</taxon>
        <taxon>Alphaproteobacteria</taxon>
        <taxon>Rhodobacterales</taxon>
        <taxon>Roseobacteraceae</taxon>
        <taxon>Sinisalibacter</taxon>
    </lineage>
</organism>
<sequence length="54" mass="6244">MRYLSQAPRDQIGAVDNFSTTSRFFLPDTDVRGISILTAKRVRRGFDRQNDKEP</sequence>
<dbReference type="EMBL" id="BROH01000014">
    <property type="protein sequence ID" value="GKY89731.1"/>
    <property type="molecule type" value="Genomic_DNA"/>
</dbReference>
<evidence type="ECO:0000313" key="1">
    <source>
        <dbReference type="EMBL" id="GKY89731.1"/>
    </source>
</evidence>